<evidence type="ECO:0000313" key="12">
    <source>
        <dbReference type="Proteomes" id="UP000711391"/>
    </source>
</evidence>
<feature type="transmembrane region" description="Helical" evidence="7">
    <location>
        <begin position="102"/>
        <end position="125"/>
    </location>
</feature>
<dbReference type="Pfam" id="PF21082">
    <property type="entry name" value="MS_channel_3rd"/>
    <property type="match status" value="1"/>
</dbReference>
<sequence length="363" mass="40180">MENFLVLLTDVWNRGFLGINLGAIISSLIVLLIAFLLRGFVISVIINALSRLAANTESTIDDEILDALKKPIGLIPITVALYVCTLILPIDGAVGEIATNIVKSFVIFTIFSALSSSVRPIFAALSTSSWLTASMQMWLERAARFLIWVIGFAIILDIFGIKIGPLVAGLGLFSVAVALGAQDFFKNLIAGILVIGEHRFQPGDRIEVEGQLHGIVESIGFRSTVIRTFDTAPMTIPNKDLSDVKLINHGEMTNRRINWRINLLYSTSIDQLEKIRSEIKQHIIESSDFINDEDLEHVVRVVELGSSSIDIMIVAYCEPVGFVDFNLIKENLIFNIMKIVKDNGSEFAYPSTSLYVESMPDKF</sequence>
<dbReference type="Gene3D" id="2.30.30.60">
    <property type="match status" value="1"/>
</dbReference>
<dbReference type="Proteomes" id="UP000711391">
    <property type="component" value="Unassembled WGS sequence"/>
</dbReference>
<evidence type="ECO:0000313" key="11">
    <source>
        <dbReference type="EMBL" id="MBL6817829.1"/>
    </source>
</evidence>
<dbReference type="InterPro" id="IPR011066">
    <property type="entry name" value="MscS_channel_C_sf"/>
</dbReference>
<keyword evidence="3" id="KW-1003">Cell membrane</keyword>
<comment type="subcellular location">
    <subcellularLocation>
        <location evidence="1">Cell membrane</location>
        <topology evidence="1">Multi-pass membrane protein</topology>
    </subcellularLocation>
</comment>
<keyword evidence="5 7" id="KW-1133">Transmembrane helix</keyword>
<dbReference type="SUPFAM" id="SSF50182">
    <property type="entry name" value="Sm-like ribonucleoproteins"/>
    <property type="match status" value="1"/>
</dbReference>
<feature type="domain" description="Mechanosensitive ion channel MscS C-terminal" evidence="9">
    <location>
        <begin position="257"/>
        <end position="347"/>
    </location>
</feature>
<dbReference type="Gene3D" id="3.30.70.100">
    <property type="match status" value="1"/>
</dbReference>
<dbReference type="GO" id="GO:0005886">
    <property type="term" value="C:plasma membrane"/>
    <property type="evidence" value="ECO:0007669"/>
    <property type="project" value="UniProtKB-SubCell"/>
</dbReference>
<dbReference type="InterPro" id="IPR049278">
    <property type="entry name" value="MS_channel_C"/>
</dbReference>
<dbReference type="InterPro" id="IPR023408">
    <property type="entry name" value="MscS_beta-dom_sf"/>
</dbReference>
<feature type="transmembrane region" description="Helical" evidence="7">
    <location>
        <begin position="20"/>
        <end position="50"/>
    </location>
</feature>
<feature type="domain" description="Mechanosensitive ion channel transmembrane helices 2/3" evidence="10">
    <location>
        <begin position="144"/>
        <end position="182"/>
    </location>
</feature>
<dbReference type="InterPro" id="IPR010920">
    <property type="entry name" value="LSM_dom_sf"/>
</dbReference>
<comment type="similarity">
    <text evidence="2">Belongs to the MscS (TC 1.A.23) family.</text>
</comment>
<dbReference type="SUPFAM" id="SSF82861">
    <property type="entry name" value="Mechanosensitive channel protein MscS (YggB), transmembrane region"/>
    <property type="match status" value="1"/>
</dbReference>
<feature type="domain" description="Mechanosensitive ion channel MscS" evidence="8">
    <location>
        <begin position="183"/>
        <end position="249"/>
    </location>
</feature>
<accession>A0A937ICM5</accession>
<dbReference type="SUPFAM" id="SSF82689">
    <property type="entry name" value="Mechanosensitive channel protein MscS (YggB), C-terminal domain"/>
    <property type="match status" value="1"/>
</dbReference>
<keyword evidence="4 7" id="KW-0812">Transmembrane</keyword>
<feature type="transmembrane region" description="Helical" evidence="7">
    <location>
        <begin position="145"/>
        <end position="164"/>
    </location>
</feature>
<evidence type="ECO:0000256" key="6">
    <source>
        <dbReference type="ARBA" id="ARBA00023136"/>
    </source>
</evidence>
<evidence type="ECO:0000259" key="10">
    <source>
        <dbReference type="Pfam" id="PF21088"/>
    </source>
</evidence>
<organism evidence="11 12">
    <name type="scientific">SAR86 cluster bacterium</name>
    <dbReference type="NCBI Taxonomy" id="2030880"/>
    <lineage>
        <taxon>Bacteria</taxon>
        <taxon>Pseudomonadati</taxon>
        <taxon>Pseudomonadota</taxon>
        <taxon>Gammaproteobacteria</taxon>
        <taxon>SAR86 cluster</taxon>
    </lineage>
</organism>
<proteinExistence type="inferred from homology"/>
<dbReference type="EMBL" id="JADHQD010000001">
    <property type="protein sequence ID" value="MBL6817829.1"/>
    <property type="molecule type" value="Genomic_DNA"/>
</dbReference>
<dbReference type="Gene3D" id="1.10.287.1260">
    <property type="match status" value="1"/>
</dbReference>
<comment type="caution">
    <text evidence="11">The sequence shown here is derived from an EMBL/GenBank/DDBJ whole genome shotgun (WGS) entry which is preliminary data.</text>
</comment>
<protein>
    <submittedName>
        <fullName evidence="11">Mechanosensitive ion channel</fullName>
    </submittedName>
</protein>
<evidence type="ECO:0000256" key="7">
    <source>
        <dbReference type="SAM" id="Phobius"/>
    </source>
</evidence>
<reference evidence="11" key="1">
    <citation type="submission" date="2020-10" db="EMBL/GenBank/DDBJ databases">
        <title>Microbiome of the Black Sea water column analyzed by genome centric metagenomics.</title>
        <authorList>
            <person name="Cabello-Yeves P.J."/>
            <person name="Callieri C."/>
            <person name="Picazo A."/>
            <person name="Mehrshad M."/>
            <person name="Haro-Moreno J.M."/>
            <person name="Roda-Garcia J."/>
            <person name="Dzembekova N."/>
            <person name="Slabakova V."/>
            <person name="Slabakova N."/>
            <person name="Moncheva S."/>
            <person name="Rodriguez-Valera F."/>
        </authorList>
    </citation>
    <scope>NUCLEOTIDE SEQUENCE</scope>
    <source>
        <strain evidence="11">BS307-5m-G50</strain>
    </source>
</reference>
<dbReference type="InterPro" id="IPR006685">
    <property type="entry name" value="MscS_channel_2nd"/>
</dbReference>
<evidence type="ECO:0000256" key="4">
    <source>
        <dbReference type="ARBA" id="ARBA00022692"/>
    </source>
</evidence>
<dbReference type="PANTHER" id="PTHR30566">
    <property type="entry name" value="YNAI-RELATED MECHANOSENSITIVE ION CHANNEL"/>
    <property type="match status" value="1"/>
</dbReference>
<evidence type="ECO:0000259" key="8">
    <source>
        <dbReference type="Pfam" id="PF00924"/>
    </source>
</evidence>
<evidence type="ECO:0000256" key="3">
    <source>
        <dbReference type="ARBA" id="ARBA00022475"/>
    </source>
</evidence>
<evidence type="ECO:0000256" key="2">
    <source>
        <dbReference type="ARBA" id="ARBA00008017"/>
    </source>
</evidence>
<dbReference type="Pfam" id="PF00924">
    <property type="entry name" value="MS_channel_2nd"/>
    <property type="match status" value="1"/>
</dbReference>
<dbReference type="AlphaFoldDB" id="A0A937ICM5"/>
<dbReference type="PANTHER" id="PTHR30566:SF5">
    <property type="entry name" value="MECHANOSENSITIVE ION CHANNEL PROTEIN 1, MITOCHONDRIAL-RELATED"/>
    <property type="match status" value="1"/>
</dbReference>
<name>A0A937ICM5_9GAMM</name>
<evidence type="ECO:0000259" key="9">
    <source>
        <dbReference type="Pfam" id="PF21082"/>
    </source>
</evidence>
<dbReference type="Pfam" id="PF21088">
    <property type="entry name" value="MS_channel_1st"/>
    <property type="match status" value="1"/>
</dbReference>
<evidence type="ECO:0000256" key="5">
    <source>
        <dbReference type="ARBA" id="ARBA00022989"/>
    </source>
</evidence>
<keyword evidence="6 7" id="KW-0472">Membrane</keyword>
<dbReference type="InterPro" id="IPR049142">
    <property type="entry name" value="MS_channel_1st"/>
</dbReference>
<feature type="transmembrane region" description="Helical" evidence="7">
    <location>
        <begin position="71"/>
        <end position="90"/>
    </location>
</feature>
<dbReference type="InterPro" id="IPR011014">
    <property type="entry name" value="MscS_channel_TM-2"/>
</dbReference>
<dbReference type="GO" id="GO:0008381">
    <property type="term" value="F:mechanosensitive monoatomic ion channel activity"/>
    <property type="evidence" value="ECO:0007669"/>
    <property type="project" value="UniProtKB-ARBA"/>
</dbReference>
<gene>
    <name evidence="11" type="ORF">ISQ64_00295</name>
</gene>
<evidence type="ECO:0000256" key="1">
    <source>
        <dbReference type="ARBA" id="ARBA00004651"/>
    </source>
</evidence>